<reference evidence="2" key="1">
    <citation type="journal article" date="2014" name="Front. Microbiol.">
        <title>High frequency of phylogenetically diverse reductive dehalogenase-homologous genes in deep subseafloor sedimentary metagenomes.</title>
        <authorList>
            <person name="Kawai M."/>
            <person name="Futagami T."/>
            <person name="Toyoda A."/>
            <person name="Takaki Y."/>
            <person name="Nishi S."/>
            <person name="Hori S."/>
            <person name="Arai W."/>
            <person name="Tsubouchi T."/>
            <person name="Morono Y."/>
            <person name="Uchiyama I."/>
            <person name="Ito T."/>
            <person name="Fujiyama A."/>
            <person name="Inagaki F."/>
            <person name="Takami H."/>
        </authorList>
    </citation>
    <scope>NUCLEOTIDE SEQUENCE</scope>
    <source>
        <strain evidence="2">Expedition CK06-06</strain>
    </source>
</reference>
<evidence type="ECO:0000313" key="2">
    <source>
        <dbReference type="EMBL" id="GAG67254.1"/>
    </source>
</evidence>
<comment type="caution">
    <text evidence="2">The sequence shown here is derived from an EMBL/GenBank/DDBJ whole genome shotgun (WGS) entry which is preliminary data.</text>
</comment>
<sequence length="92" mass="10073">YKLLPGHLLTLTLDSTAPKLTTRCYWDVSYDINGAESEDYFVDRLALLLEEAVSQQLRSDVPIGAHLSGGLDSSAVAGPSYRRILGDRPGEH</sequence>
<dbReference type="Gene3D" id="3.40.50.620">
    <property type="entry name" value="HUPs"/>
    <property type="match status" value="1"/>
</dbReference>
<name>X0ZD94_9ZZZZ</name>
<dbReference type="InterPro" id="IPR014729">
    <property type="entry name" value="Rossmann-like_a/b/a_fold"/>
</dbReference>
<dbReference type="GO" id="GO:0005829">
    <property type="term" value="C:cytosol"/>
    <property type="evidence" value="ECO:0007669"/>
    <property type="project" value="TreeGrafter"/>
</dbReference>
<dbReference type="SUPFAM" id="SSF52402">
    <property type="entry name" value="Adenine nucleotide alpha hydrolases-like"/>
    <property type="match status" value="1"/>
</dbReference>
<protein>
    <recommendedName>
        <fullName evidence="1">Asparagine synthetase domain-containing protein</fullName>
    </recommendedName>
</protein>
<dbReference type="GO" id="GO:0004066">
    <property type="term" value="F:asparagine synthase (glutamine-hydrolyzing) activity"/>
    <property type="evidence" value="ECO:0007669"/>
    <property type="project" value="InterPro"/>
</dbReference>
<feature type="domain" description="Asparagine synthetase" evidence="1">
    <location>
        <begin position="45"/>
        <end position="77"/>
    </location>
</feature>
<proteinExistence type="predicted"/>
<dbReference type="InterPro" id="IPR051786">
    <property type="entry name" value="ASN_synthetase/amidase"/>
</dbReference>
<feature type="non-terminal residue" evidence="2">
    <location>
        <position position="1"/>
    </location>
</feature>
<dbReference type="GO" id="GO:0006529">
    <property type="term" value="P:asparagine biosynthetic process"/>
    <property type="evidence" value="ECO:0007669"/>
    <property type="project" value="InterPro"/>
</dbReference>
<dbReference type="AlphaFoldDB" id="X0ZD94"/>
<gene>
    <name evidence="2" type="ORF">S01H4_20772</name>
</gene>
<dbReference type="Pfam" id="PF00733">
    <property type="entry name" value="Asn_synthase"/>
    <property type="match status" value="1"/>
</dbReference>
<evidence type="ECO:0000259" key="1">
    <source>
        <dbReference type="Pfam" id="PF00733"/>
    </source>
</evidence>
<organism evidence="2">
    <name type="scientific">marine sediment metagenome</name>
    <dbReference type="NCBI Taxonomy" id="412755"/>
    <lineage>
        <taxon>unclassified sequences</taxon>
        <taxon>metagenomes</taxon>
        <taxon>ecological metagenomes</taxon>
    </lineage>
</organism>
<dbReference type="InterPro" id="IPR001962">
    <property type="entry name" value="Asn_synthase"/>
</dbReference>
<dbReference type="EMBL" id="BART01009368">
    <property type="protein sequence ID" value="GAG67254.1"/>
    <property type="molecule type" value="Genomic_DNA"/>
</dbReference>
<dbReference type="PANTHER" id="PTHR43284">
    <property type="entry name" value="ASPARAGINE SYNTHETASE (GLUTAMINE-HYDROLYZING)"/>
    <property type="match status" value="1"/>
</dbReference>
<dbReference type="PANTHER" id="PTHR43284:SF1">
    <property type="entry name" value="ASPARAGINE SYNTHETASE"/>
    <property type="match status" value="1"/>
</dbReference>
<accession>X0ZD94</accession>